<sequence>MGALDGVRVVDLSRVLAGPFATMLLGDLGAEVIKVEPPFGDETRAWGPPFLGPFSAYYLTVNRNKRSLVLDLKTDGGRAVLLDLVRTADVLVENFKPGTMERFGLGYDVLRRHNPRLVYVAISGFGRTGPDRTLPGYDFIVQAMGGMMAITGEPDGPPLKVGVAVADLAAGFYAAIGILAALIARGRTGEGQFIDVALLDAQVALLANAAMNYLVSGEEPRRYGNAHPNIVPYQAFEAADGPMIVAVGNDRQFAALCVAVGRPEWAEDPRFRTNADRLRNRKVLVEALAAVFRTASRDVWIGRLRAAGVPVGPVRTLSEVFSDPHVLSRGMRLELLHPAVGAVPQLGNPLKLSGTPVEYRLPPPLIGEGGEEALSALGLGLPKGAKPSERASERGERP</sequence>
<evidence type="ECO:0000313" key="3">
    <source>
        <dbReference type="EMBL" id="MBT9281711.1"/>
    </source>
</evidence>
<name>A0A947D040_HYDSH</name>
<dbReference type="PANTHER" id="PTHR48207:SF3">
    <property type="entry name" value="SUCCINATE--HYDROXYMETHYLGLUTARATE COA-TRANSFERASE"/>
    <property type="match status" value="1"/>
</dbReference>
<gene>
    <name evidence="3" type="ORF">KM312_03490</name>
</gene>
<organism evidence="3 4">
    <name type="scientific">Hydrogenibacillus schlegelii</name>
    <name type="common">Bacillus schlegelii</name>
    <dbReference type="NCBI Taxonomy" id="1484"/>
    <lineage>
        <taxon>Bacteria</taxon>
        <taxon>Bacillati</taxon>
        <taxon>Bacillota</taxon>
        <taxon>Bacilli</taxon>
        <taxon>Bacillales</taxon>
        <taxon>Bacillales Family X. Incertae Sedis</taxon>
        <taxon>Hydrogenibacillus</taxon>
    </lineage>
</organism>
<feature type="compositionally biased region" description="Basic and acidic residues" evidence="2">
    <location>
        <begin position="386"/>
        <end position="398"/>
    </location>
</feature>
<dbReference type="InterPro" id="IPR050483">
    <property type="entry name" value="CoA-transferase_III_domain"/>
</dbReference>
<dbReference type="SUPFAM" id="SSF89796">
    <property type="entry name" value="CoA-transferase family III (CaiB/BaiF)"/>
    <property type="match status" value="1"/>
</dbReference>
<proteinExistence type="predicted"/>
<reference evidence="3" key="1">
    <citation type="journal article" date="2021" name="Microbiology">
        <title>Metagenomic Analysis of the Microbial Community in the Underground Coal Fire Area (Kemerovo Region, Russia) Revealed Predominance of Thermophilic Members of the Phyla Deinococcus-thermus, Aquificae, and Firmicutes.</title>
        <authorList>
            <person name="Kadnikov V."/>
            <person name="Mardanov A.V."/>
            <person name="Beletsky A.V."/>
            <person name="Karnachuk O.V."/>
            <person name="Ravin N.V."/>
        </authorList>
    </citation>
    <scope>NUCLEOTIDE SEQUENCE</scope>
    <source>
        <strain evidence="3">RBS10-49</strain>
    </source>
</reference>
<evidence type="ECO:0000256" key="1">
    <source>
        <dbReference type="ARBA" id="ARBA00022679"/>
    </source>
</evidence>
<dbReference type="Proteomes" id="UP000748108">
    <property type="component" value="Unassembled WGS sequence"/>
</dbReference>
<dbReference type="Gene3D" id="3.30.1540.10">
    <property type="entry name" value="formyl-coa transferase, domain 3"/>
    <property type="match status" value="1"/>
</dbReference>
<dbReference type="EMBL" id="JAHHQF010000043">
    <property type="protein sequence ID" value="MBT9281711.1"/>
    <property type="molecule type" value="Genomic_DNA"/>
</dbReference>
<dbReference type="GO" id="GO:0008410">
    <property type="term" value="F:CoA-transferase activity"/>
    <property type="evidence" value="ECO:0007669"/>
    <property type="project" value="TreeGrafter"/>
</dbReference>
<evidence type="ECO:0000256" key="2">
    <source>
        <dbReference type="SAM" id="MobiDB-lite"/>
    </source>
</evidence>
<dbReference type="Pfam" id="PF02515">
    <property type="entry name" value="CoA_transf_3"/>
    <property type="match status" value="1"/>
</dbReference>
<feature type="region of interest" description="Disordered" evidence="2">
    <location>
        <begin position="378"/>
        <end position="398"/>
    </location>
</feature>
<accession>A0A947D040</accession>
<comment type="caution">
    <text evidence="3">The sequence shown here is derived from an EMBL/GenBank/DDBJ whole genome shotgun (WGS) entry which is preliminary data.</text>
</comment>
<dbReference type="InterPro" id="IPR023606">
    <property type="entry name" value="CoA-Trfase_III_dom_1_sf"/>
</dbReference>
<dbReference type="InterPro" id="IPR044855">
    <property type="entry name" value="CoA-Trfase_III_dom3_sf"/>
</dbReference>
<dbReference type="Gene3D" id="3.40.50.10540">
    <property type="entry name" value="Crotonobetainyl-coa:carnitine coa-transferase, domain 1"/>
    <property type="match status" value="1"/>
</dbReference>
<dbReference type="PANTHER" id="PTHR48207">
    <property type="entry name" value="SUCCINATE--HYDROXYMETHYLGLUTARATE COA-TRANSFERASE"/>
    <property type="match status" value="1"/>
</dbReference>
<evidence type="ECO:0000313" key="4">
    <source>
        <dbReference type="Proteomes" id="UP000748108"/>
    </source>
</evidence>
<dbReference type="AlphaFoldDB" id="A0A947D040"/>
<keyword evidence="1 3" id="KW-0808">Transferase</keyword>
<dbReference type="InterPro" id="IPR003673">
    <property type="entry name" value="CoA-Trfase_fam_III"/>
</dbReference>
<protein>
    <submittedName>
        <fullName evidence="3">CoA transferase</fullName>
    </submittedName>
</protein>